<gene>
    <name evidence="2" type="ORF">SAMN04488691_10818</name>
</gene>
<sequence length="65" mass="7370">MANVLSKAILPRLVDLILVSVVLLAITDYFGAIDITATDVYIFFFITPLGFLRLYVDYRCKKQPT</sequence>
<name>A0A1H7T018_HALLR</name>
<keyword evidence="1" id="KW-0812">Transmembrane</keyword>
<dbReference type="Proteomes" id="UP000183894">
    <property type="component" value="Unassembled WGS sequence"/>
</dbReference>
<proteinExistence type="predicted"/>
<feature type="transmembrane region" description="Helical" evidence="1">
    <location>
        <begin position="38"/>
        <end position="56"/>
    </location>
</feature>
<reference evidence="2 3" key="1">
    <citation type="submission" date="2016-10" db="EMBL/GenBank/DDBJ databases">
        <authorList>
            <person name="de Groot N.N."/>
        </authorList>
    </citation>
    <scope>NUCLEOTIDE SEQUENCE [LARGE SCALE GENOMIC DNA]</scope>
    <source>
        <strain evidence="2 3">CDM_5</strain>
    </source>
</reference>
<organism evidence="2 3">
    <name type="scientific">Haloferax larsenii</name>
    <dbReference type="NCBI Taxonomy" id="302484"/>
    <lineage>
        <taxon>Archaea</taxon>
        <taxon>Methanobacteriati</taxon>
        <taxon>Methanobacteriota</taxon>
        <taxon>Stenosarchaea group</taxon>
        <taxon>Halobacteria</taxon>
        <taxon>Halobacteriales</taxon>
        <taxon>Haloferacaceae</taxon>
        <taxon>Haloferax</taxon>
    </lineage>
</organism>
<evidence type="ECO:0000313" key="3">
    <source>
        <dbReference type="Proteomes" id="UP000183894"/>
    </source>
</evidence>
<evidence type="ECO:0000313" key="2">
    <source>
        <dbReference type="EMBL" id="SEL78252.1"/>
    </source>
</evidence>
<accession>A0A1H7T018</accession>
<dbReference type="EMBL" id="FOAD01000008">
    <property type="protein sequence ID" value="SEL78252.1"/>
    <property type="molecule type" value="Genomic_DNA"/>
</dbReference>
<keyword evidence="1" id="KW-1133">Transmembrane helix</keyword>
<protein>
    <submittedName>
        <fullName evidence="2">Uncharacterized protein</fullName>
    </submittedName>
</protein>
<feature type="transmembrane region" description="Helical" evidence="1">
    <location>
        <begin position="12"/>
        <end position="32"/>
    </location>
</feature>
<keyword evidence="1" id="KW-0472">Membrane</keyword>
<dbReference type="AlphaFoldDB" id="A0A1H7T018"/>
<evidence type="ECO:0000256" key="1">
    <source>
        <dbReference type="SAM" id="Phobius"/>
    </source>
</evidence>